<dbReference type="InterPro" id="IPR011057">
    <property type="entry name" value="Mss4-like_sf"/>
</dbReference>
<dbReference type="PROSITE" id="PS51891">
    <property type="entry name" value="CENP_V_GFA"/>
    <property type="match status" value="1"/>
</dbReference>
<keyword evidence="3" id="KW-0862">Zinc</keyword>
<name>A0ABT8B6C3_9NEIS</name>
<evidence type="ECO:0000313" key="5">
    <source>
        <dbReference type="EMBL" id="MDN3577777.1"/>
    </source>
</evidence>
<keyword evidence="2" id="KW-0479">Metal-binding</keyword>
<reference evidence="5" key="1">
    <citation type="journal article" date="2014" name="Int. J. Syst. Evol. Microbiol.">
        <title>Complete genome of a new Firmicutes species belonging to the dominant human colonic microbiota ('Ruminococcus bicirculans') reveals two chromosomes and a selective capacity to utilize plant glucans.</title>
        <authorList>
            <consortium name="NISC Comparative Sequencing Program"/>
            <person name="Wegmann U."/>
            <person name="Louis P."/>
            <person name="Goesmann A."/>
            <person name="Henrissat B."/>
            <person name="Duncan S.H."/>
            <person name="Flint H.J."/>
        </authorList>
    </citation>
    <scope>NUCLEOTIDE SEQUENCE</scope>
    <source>
        <strain evidence="5">CECT 7703</strain>
    </source>
</reference>
<evidence type="ECO:0000256" key="3">
    <source>
        <dbReference type="ARBA" id="ARBA00022833"/>
    </source>
</evidence>
<dbReference type="Gene3D" id="2.170.150.70">
    <property type="match status" value="1"/>
</dbReference>
<keyword evidence="6" id="KW-1185">Reference proteome</keyword>
<dbReference type="SUPFAM" id="SSF51316">
    <property type="entry name" value="Mss4-like"/>
    <property type="match status" value="1"/>
</dbReference>
<dbReference type="InterPro" id="IPR052355">
    <property type="entry name" value="CENP-V-like"/>
</dbReference>
<evidence type="ECO:0000259" key="4">
    <source>
        <dbReference type="PROSITE" id="PS51891"/>
    </source>
</evidence>
<gene>
    <name evidence="5" type="ORF">QWZ03_13470</name>
</gene>
<protein>
    <submittedName>
        <fullName evidence="5">GFA family protein</fullName>
    </submittedName>
</protein>
<dbReference type="Proteomes" id="UP001180081">
    <property type="component" value="Unassembled WGS sequence"/>
</dbReference>
<dbReference type="InterPro" id="IPR006913">
    <property type="entry name" value="CENP-V/GFA"/>
</dbReference>
<evidence type="ECO:0000256" key="1">
    <source>
        <dbReference type="ARBA" id="ARBA00005495"/>
    </source>
</evidence>
<proteinExistence type="inferred from homology"/>
<sequence>MELELPDGVENPRRCNCSICSRRGAVTSSVPIDRLHIVRGGEFLTLYEFNSRVAKHYFCRVCGIYTHHRRRSDPSVFGYNVACLEGVDVFALGELPTSDGKNHICDRGGPNAV</sequence>
<comment type="similarity">
    <text evidence="1">Belongs to the Gfa family.</text>
</comment>
<dbReference type="PANTHER" id="PTHR28620">
    <property type="entry name" value="CENTROMERE PROTEIN V"/>
    <property type="match status" value="1"/>
</dbReference>
<evidence type="ECO:0000256" key="2">
    <source>
        <dbReference type="ARBA" id="ARBA00022723"/>
    </source>
</evidence>
<organism evidence="5 6">
    <name type="scientific">Chitinimonas viridis</name>
    <dbReference type="NCBI Taxonomy" id="664880"/>
    <lineage>
        <taxon>Bacteria</taxon>
        <taxon>Pseudomonadati</taxon>
        <taxon>Pseudomonadota</taxon>
        <taxon>Betaproteobacteria</taxon>
        <taxon>Neisseriales</taxon>
        <taxon>Chitinibacteraceae</taxon>
        <taxon>Chitinimonas</taxon>
    </lineage>
</organism>
<feature type="domain" description="CENP-V/GFA" evidence="4">
    <location>
        <begin position="1"/>
        <end position="98"/>
    </location>
</feature>
<accession>A0ABT8B6C3</accession>
<dbReference type="EMBL" id="JAUFPU010000018">
    <property type="protein sequence ID" value="MDN3577777.1"/>
    <property type="molecule type" value="Genomic_DNA"/>
</dbReference>
<reference evidence="5" key="2">
    <citation type="submission" date="2023-06" db="EMBL/GenBank/DDBJ databases">
        <authorList>
            <person name="Lucena T."/>
            <person name="Sun Q."/>
        </authorList>
    </citation>
    <scope>NUCLEOTIDE SEQUENCE</scope>
    <source>
        <strain evidence="5">CECT 7703</strain>
    </source>
</reference>
<comment type="caution">
    <text evidence="5">The sequence shown here is derived from an EMBL/GenBank/DDBJ whole genome shotgun (WGS) entry which is preliminary data.</text>
</comment>
<evidence type="ECO:0000313" key="6">
    <source>
        <dbReference type="Proteomes" id="UP001180081"/>
    </source>
</evidence>
<dbReference type="PANTHER" id="PTHR28620:SF1">
    <property type="entry name" value="CENP-V_GFA DOMAIN-CONTAINING PROTEIN"/>
    <property type="match status" value="1"/>
</dbReference>
<dbReference type="Pfam" id="PF04828">
    <property type="entry name" value="GFA"/>
    <property type="match status" value="1"/>
</dbReference>